<dbReference type="GO" id="GO:0003700">
    <property type="term" value="F:DNA-binding transcription factor activity"/>
    <property type="evidence" value="ECO:0007669"/>
    <property type="project" value="InterPro"/>
</dbReference>
<dbReference type="SUPFAM" id="SSF46785">
    <property type="entry name" value="Winged helix' DNA-binding domain"/>
    <property type="match status" value="1"/>
</dbReference>
<dbReference type="Proteomes" id="UP000029998">
    <property type="component" value="Unassembled WGS sequence"/>
</dbReference>
<dbReference type="Gene3D" id="1.10.10.10">
    <property type="entry name" value="Winged helix-like DNA-binding domain superfamily/Winged helix DNA-binding domain"/>
    <property type="match status" value="1"/>
</dbReference>
<evidence type="ECO:0000256" key="5">
    <source>
        <dbReference type="ARBA" id="ARBA00023015"/>
    </source>
</evidence>
<dbReference type="CDD" id="cd07377">
    <property type="entry name" value="WHTH_GntR"/>
    <property type="match status" value="1"/>
</dbReference>
<dbReference type="InterPro" id="IPR051446">
    <property type="entry name" value="HTH_trans_reg/aminotransferase"/>
</dbReference>
<gene>
    <name evidence="9" type="ORF">N800_03760</name>
</gene>
<dbReference type="Pfam" id="PF00392">
    <property type="entry name" value="GntR"/>
    <property type="match status" value="1"/>
</dbReference>
<evidence type="ECO:0000256" key="7">
    <source>
        <dbReference type="ARBA" id="ARBA00023163"/>
    </source>
</evidence>
<evidence type="ECO:0000259" key="8">
    <source>
        <dbReference type="PROSITE" id="PS50949"/>
    </source>
</evidence>
<dbReference type="SMART" id="SM00345">
    <property type="entry name" value="HTH_GNTR"/>
    <property type="match status" value="1"/>
</dbReference>
<organism evidence="9 10">
    <name type="scientific">Lysobacter daejeonensis GH1-9</name>
    <dbReference type="NCBI Taxonomy" id="1385517"/>
    <lineage>
        <taxon>Bacteria</taxon>
        <taxon>Pseudomonadati</taxon>
        <taxon>Pseudomonadota</taxon>
        <taxon>Gammaproteobacteria</taxon>
        <taxon>Lysobacterales</taxon>
        <taxon>Lysobacteraceae</taxon>
        <taxon>Aerolutibacter</taxon>
    </lineage>
</organism>
<dbReference type="PANTHER" id="PTHR46577">
    <property type="entry name" value="HTH-TYPE TRANSCRIPTIONAL REGULATORY PROTEIN GABR"/>
    <property type="match status" value="1"/>
</dbReference>
<dbReference type="EMBL" id="AVPU01000025">
    <property type="protein sequence ID" value="KGM53551.1"/>
    <property type="molecule type" value="Genomic_DNA"/>
</dbReference>
<accession>A0A0A0ERF0</accession>
<keyword evidence="5" id="KW-0805">Transcription regulation</keyword>
<dbReference type="CDD" id="cd00609">
    <property type="entry name" value="AAT_like"/>
    <property type="match status" value="1"/>
</dbReference>
<dbReference type="SUPFAM" id="SSF53383">
    <property type="entry name" value="PLP-dependent transferases"/>
    <property type="match status" value="1"/>
</dbReference>
<proteinExistence type="inferred from homology"/>
<dbReference type="InterPro" id="IPR036388">
    <property type="entry name" value="WH-like_DNA-bd_sf"/>
</dbReference>
<dbReference type="OrthoDB" id="9804020at2"/>
<name>A0A0A0ERF0_9GAMM</name>
<evidence type="ECO:0000256" key="6">
    <source>
        <dbReference type="ARBA" id="ARBA00023125"/>
    </source>
</evidence>
<dbReference type="PANTHER" id="PTHR46577:SF2">
    <property type="entry name" value="TRANSCRIPTIONAL REGULATORY PROTEIN"/>
    <property type="match status" value="1"/>
</dbReference>
<comment type="caution">
    <text evidence="9">The sequence shown here is derived from an EMBL/GenBank/DDBJ whole genome shotgun (WGS) entry which is preliminary data.</text>
</comment>
<keyword evidence="10" id="KW-1185">Reference proteome</keyword>
<keyword evidence="2" id="KW-0032">Aminotransferase</keyword>
<keyword evidence="6" id="KW-0238">DNA-binding</keyword>
<evidence type="ECO:0000256" key="1">
    <source>
        <dbReference type="ARBA" id="ARBA00005384"/>
    </source>
</evidence>
<dbReference type="Pfam" id="PF00155">
    <property type="entry name" value="Aminotran_1_2"/>
    <property type="match status" value="1"/>
</dbReference>
<dbReference type="InterPro" id="IPR004839">
    <property type="entry name" value="Aminotransferase_I/II_large"/>
</dbReference>
<evidence type="ECO:0000313" key="10">
    <source>
        <dbReference type="Proteomes" id="UP000029998"/>
    </source>
</evidence>
<dbReference type="eggNOG" id="COG1167">
    <property type="taxonomic scope" value="Bacteria"/>
</dbReference>
<dbReference type="PROSITE" id="PS50949">
    <property type="entry name" value="HTH_GNTR"/>
    <property type="match status" value="1"/>
</dbReference>
<dbReference type="InterPro" id="IPR015421">
    <property type="entry name" value="PyrdxlP-dep_Trfase_major"/>
</dbReference>
<evidence type="ECO:0000256" key="4">
    <source>
        <dbReference type="ARBA" id="ARBA00022898"/>
    </source>
</evidence>
<dbReference type="Gene3D" id="3.90.1150.10">
    <property type="entry name" value="Aspartate Aminotransferase, domain 1"/>
    <property type="match status" value="1"/>
</dbReference>
<dbReference type="InterPro" id="IPR036390">
    <property type="entry name" value="WH_DNA-bd_sf"/>
</dbReference>
<reference evidence="9 10" key="1">
    <citation type="submission" date="2013-08" db="EMBL/GenBank/DDBJ databases">
        <title>Genome sequencing of Lysobacter.</title>
        <authorList>
            <person name="Zhang S."/>
            <person name="Wang G."/>
        </authorList>
    </citation>
    <scope>NUCLEOTIDE SEQUENCE [LARGE SCALE GENOMIC DNA]</scope>
    <source>
        <strain evidence="9 10">GH1-9</strain>
    </source>
</reference>
<keyword evidence="3" id="KW-0808">Transferase</keyword>
<keyword evidence="4" id="KW-0663">Pyridoxal phosphate</keyword>
<evidence type="ECO:0000256" key="2">
    <source>
        <dbReference type="ARBA" id="ARBA00022576"/>
    </source>
</evidence>
<feature type="domain" description="HTH gntR-type" evidence="8">
    <location>
        <begin position="1"/>
        <end position="69"/>
    </location>
</feature>
<dbReference type="InterPro" id="IPR015424">
    <property type="entry name" value="PyrdxlP-dep_Trfase"/>
</dbReference>
<keyword evidence="7" id="KW-0804">Transcription</keyword>
<dbReference type="RefSeq" id="WP_036139020.1">
    <property type="nucleotide sequence ID" value="NZ_AVPU01000025.1"/>
</dbReference>
<protein>
    <submittedName>
        <fullName evidence="9">GntR family transcriptional regulator</fullName>
    </submittedName>
</protein>
<comment type="similarity">
    <text evidence="1">In the C-terminal section; belongs to the class-I pyridoxal-phosphate-dependent aminotransferase family.</text>
</comment>
<dbReference type="Gene3D" id="3.40.640.10">
    <property type="entry name" value="Type I PLP-dependent aspartate aminotransferase-like (Major domain)"/>
    <property type="match status" value="1"/>
</dbReference>
<dbReference type="GO" id="GO:0003677">
    <property type="term" value="F:DNA binding"/>
    <property type="evidence" value="ECO:0007669"/>
    <property type="project" value="UniProtKB-KW"/>
</dbReference>
<dbReference type="AlphaFoldDB" id="A0A0A0ERF0"/>
<dbReference type="InterPro" id="IPR000524">
    <property type="entry name" value="Tscrpt_reg_HTH_GntR"/>
</dbReference>
<evidence type="ECO:0000256" key="3">
    <source>
        <dbReference type="ARBA" id="ARBA00022679"/>
    </source>
</evidence>
<dbReference type="GO" id="GO:0030170">
    <property type="term" value="F:pyridoxal phosphate binding"/>
    <property type="evidence" value="ECO:0007669"/>
    <property type="project" value="InterPro"/>
</dbReference>
<dbReference type="GO" id="GO:0008483">
    <property type="term" value="F:transaminase activity"/>
    <property type="evidence" value="ECO:0007669"/>
    <property type="project" value="UniProtKB-KW"/>
</dbReference>
<dbReference type="STRING" id="1385517.N800_03760"/>
<evidence type="ECO:0000313" key="9">
    <source>
        <dbReference type="EMBL" id="KGM53551.1"/>
    </source>
</evidence>
<sequence length="469" mass="51242">MKRYETLADDIARSIQSGLLQPGERLPSVRETCAARKISPSTVFQAYYLLEGRGLVESRPRSGYYVAREPVRLPPEPEAASRPDGASRPVDISDLVFQVLQSSMDRDRVPFGSAFPSPLLFPLQRLGRALAKAATHLDPWSTVDDLTPGQVSLRRQIARRYLVEGIDVSADDIIITNGAMEALSLSIAAVTKPGDAVLVESPCFYVTLQVLERKGLQAIEVPTHPREGVDLDALAQAIARHAPKACWLMPTFQNPLGCTMPDANKRALVELLARNGIPLVEDDVYADLHHQPVRPPPAKAYDRDGLVLHCGSFSKCLAPGYRIGWVAPGRFRTRVARNKLTSTLNTNVPAQLAIAGYLEGGGFERHLRRLRERLAQQQAQYVAAIAEAFPVETRVTRPLGGYFLWLELPAGSDALALRQRALAHGMSLAPGPMFSPSRGFGHCLRLNCGHPFDARMAEAVATLGRLASG</sequence>
<dbReference type="InterPro" id="IPR015422">
    <property type="entry name" value="PyrdxlP-dep_Trfase_small"/>
</dbReference>
<dbReference type="FunFam" id="3.40.640.10:FF:000023">
    <property type="entry name" value="Transcriptional regulator, GntR family"/>
    <property type="match status" value="1"/>
</dbReference>